<keyword evidence="4" id="KW-1185">Reference proteome</keyword>
<dbReference type="SMART" id="SM00517">
    <property type="entry name" value="PolyA"/>
    <property type="match status" value="1"/>
</dbReference>
<dbReference type="InterPro" id="IPR002004">
    <property type="entry name" value="PABP_HYD_C"/>
</dbReference>
<reference evidence="3" key="1">
    <citation type="submission" date="2021-09" db="EMBL/GenBank/DDBJ databases">
        <authorList>
            <consortium name="AG Swart"/>
            <person name="Singh M."/>
            <person name="Singh A."/>
            <person name="Seah K."/>
            <person name="Emmerich C."/>
        </authorList>
    </citation>
    <scope>NUCLEOTIDE SEQUENCE</scope>
    <source>
        <strain evidence="3">ATCC30299</strain>
    </source>
</reference>
<evidence type="ECO:0000256" key="1">
    <source>
        <dbReference type="SAM" id="MobiDB-lite"/>
    </source>
</evidence>
<dbReference type="GO" id="GO:0003723">
    <property type="term" value="F:RNA binding"/>
    <property type="evidence" value="ECO:0007669"/>
    <property type="project" value="InterPro"/>
</dbReference>
<protein>
    <recommendedName>
        <fullName evidence="2">PABC domain-containing protein</fullName>
    </recommendedName>
</protein>
<dbReference type="InterPro" id="IPR036053">
    <property type="entry name" value="PABP-dom"/>
</dbReference>
<dbReference type="Proteomes" id="UP001162131">
    <property type="component" value="Unassembled WGS sequence"/>
</dbReference>
<evidence type="ECO:0000313" key="3">
    <source>
        <dbReference type="EMBL" id="CAG9322841.1"/>
    </source>
</evidence>
<proteinExistence type="predicted"/>
<comment type="caution">
    <text evidence="3">The sequence shown here is derived from an EMBL/GenBank/DDBJ whole genome shotgun (WGS) entry which is preliminary data.</text>
</comment>
<feature type="region of interest" description="Disordered" evidence="1">
    <location>
        <begin position="13"/>
        <end position="49"/>
    </location>
</feature>
<sequence length="150" mass="16893">MKKMQNHMLKYGMIPGDRGLKQPKVMPGRGRAKSKKIGRGKLPSSPQEFPLQEFPQQQVNPFPSQILAQPQPVPINFDIRAYEIALPESKKSMLGAVLYPVVLMNSNSKIAGKITDMLLEMENEELLSLFNSPHELKLKVEEAIDALRRA</sequence>
<dbReference type="SUPFAM" id="SSF63570">
    <property type="entry name" value="PABC (PABP) domain"/>
    <property type="match status" value="1"/>
</dbReference>
<accession>A0AAU9JC99</accession>
<feature type="domain" description="PABC" evidence="2">
    <location>
        <begin position="74"/>
        <end position="150"/>
    </location>
</feature>
<dbReference type="EMBL" id="CAJZBQ010000032">
    <property type="protein sequence ID" value="CAG9322841.1"/>
    <property type="molecule type" value="Genomic_DNA"/>
</dbReference>
<organism evidence="3 4">
    <name type="scientific">Blepharisma stoltei</name>
    <dbReference type="NCBI Taxonomy" id="1481888"/>
    <lineage>
        <taxon>Eukaryota</taxon>
        <taxon>Sar</taxon>
        <taxon>Alveolata</taxon>
        <taxon>Ciliophora</taxon>
        <taxon>Postciliodesmatophora</taxon>
        <taxon>Heterotrichea</taxon>
        <taxon>Heterotrichida</taxon>
        <taxon>Blepharismidae</taxon>
        <taxon>Blepharisma</taxon>
    </lineage>
</organism>
<evidence type="ECO:0000313" key="4">
    <source>
        <dbReference type="Proteomes" id="UP001162131"/>
    </source>
</evidence>
<dbReference type="PROSITE" id="PS51309">
    <property type="entry name" value="PABC"/>
    <property type="match status" value="1"/>
</dbReference>
<dbReference type="AlphaFoldDB" id="A0AAU9JC99"/>
<dbReference type="Pfam" id="PF00658">
    <property type="entry name" value="MLLE"/>
    <property type="match status" value="1"/>
</dbReference>
<name>A0AAU9JC99_9CILI</name>
<feature type="compositionally biased region" description="Basic residues" evidence="1">
    <location>
        <begin position="30"/>
        <end position="39"/>
    </location>
</feature>
<dbReference type="Gene3D" id="1.10.1900.10">
    <property type="entry name" value="c-terminal domain of poly(a) binding protein"/>
    <property type="match status" value="1"/>
</dbReference>
<gene>
    <name evidence="3" type="ORF">BSTOLATCC_MIC31956</name>
</gene>
<evidence type="ECO:0000259" key="2">
    <source>
        <dbReference type="PROSITE" id="PS51309"/>
    </source>
</evidence>